<reference evidence="3 4" key="1">
    <citation type="submission" date="2020-08" db="EMBL/GenBank/DDBJ databases">
        <title>A Genomic Blueprint of the Chicken Gut Microbiome.</title>
        <authorList>
            <person name="Gilroy R."/>
            <person name="Ravi A."/>
            <person name="Getino M."/>
            <person name="Pursley I."/>
            <person name="Horton D.L."/>
            <person name="Alikhan N.-F."/>
            <person name="Baker D."/>
            <person name="Gharbi K."/>
            <person name="Hall N."/>
            <person name="Watson M."/>
            <person name="Adriaenssens E.M."/>
            <person name="Foster-Nyarko E."/>
            <person name="Jarju S."/>
            <person name="Secka A."/>
            <person name="Antonio M."/>
            <person name="Oren A."/>
            <person name="Chaudhuri R."/>
            <person name="La Ragione R.M."/>
            <person name="Hildebrand F."/>
            <person name="Pallen M.J."/>
        </authorList>
    </citation>
    <scope>NUCLEOTIDE SEQUENCE [LARGE SCALE GENOMIC DNA]</scope>
    <source>
        <strain evidence="3 4">Sa1BUA1</strain>
    </source>
</reference>
<dbReference type="Pfam" id="PF26205">
    <property type="entry name" value="SH3_actinomycetes"/>
    <property type="match status" value="1"/>
</dbReference>
<dbReference type="InterPro" id="IPR006669">
    <property type="entry name" value="MgtE_transporter"/>
</dbReference>
<dbReference type="EMBL" id="JACSPO010000001">
    <property type="protein sequence ID" value="MBD8061477.1"/>
    <property type="molecule type" value="Genomic_DNA"/>
</dbReference>
<name>A0ABR8YZH3_9MICO</name>
<dbReference type="InterPro" id="IPR011033">
    <property type="entry name" value="PRC_barrel-like_sf"/>
</dbReference>
<dbReference type="InterPro" id="IPR038076">
    <property type="entry name" value="MgtE_N_sf"/>
</dbReference>
<evidence type="ECO:0000256" key="1">
    <source>
        <dbReference type="PROSITE-ProRule" id="PRU00703"/>
    </source>
</evidence>
<accession>A0ABR8YZH3</accession>
<dbReference type="Pfam" id="PF00571">
    <property type="entry name" value="CBS"/>
    <property type="match status" value="1"/>
</dbReference>
<dbReference type="SUPFAM" id="SSF54631">
    <property type="entry name" value="CBS-domain pair"/>
    <property type="match status" value="1"/>
</dbReference>
<gene>
    <name evidence="3" type="ORF">H9624_03960</name>
</gene>
<dbReference type="InterPro" id="IPR000644">
    <property type="entry name" value="CBS_dom"/>
</dbReference>
<dbReference type="SUPFAM" id="SSF158791">
    <property type="entry name" value="MgtE N-terminal domain-like"/>
    <property type="match status" value="1"/>
</dbReference>
<dbReference type="SMART" id="SM00924">
    <property type="entry name" value="MgtE_N"/>
    <property type="match status" value="1"/>
</dbReference>
<dbReference type="Pfam" id="PF03448">
    <property type="entry name" value="MgtE_N"/>
    <property type="match status" value="1"/>
</dbReference>
<keyword evidence="1" id="KW-0129">CBS domain</keyword>
<dbReference type="PANTHER" id="PTHR43773:SF1">
    <property type="entry name" value="MAGNESIUM TRANSPORTER MGTE"/>
    <property type="match status" value="1"/>
</dbReference>
<sequence length="432" mass="46386">MSTPVSRSAPTRVFVGRLAGTNVFDPLGDPVGKVHDVVVLVRTSSLPRAVGLVVEVPGKRRVFLPLSRVVSISTGAVITTGLLNIRRFSQRASETLVVGQLVDRRVTLADGSGPAVITDVAIEQQRNRDWLVTQLFVERSGASRGLRRRRGEQLIVDVGDVVDLSGDAGPQPATTLLSTMEDLKPADVADVLHDLPPDRQIEVAAELSDDRLADVLEELSEDDRVAIVSGLDANRAADVLDVMQPDDAADLVNELPPDVARSLLDLMEPEEAEDVRRLIAYEERAAGGLMTTEPIILPPEATVAAALASARRLDVTPALATMVFVVRPPLETPSGRLLGVVHIQRALREPPSAQLGSMLDSDIETVGPHAGIGKITRLLATYNLTALPVVDEERRLLGAVSVDDVLDHLLPDDWRDADTEATDTAMTRSAHG</sequence>
<dbReference type="Gene3D" id="3.10.580.10">
    <property type="entry name" value="CBS-domain"/>
    <property type="match status" value="1"/>
</dbReference>
<dbReference type="PROSITE" id="PS51371">
    <property type="entry name" value="CBS"/>
    <property type="match status" value="1"/>
</dbReference>
<dbReference type="InterPro" id="IPR058838">
    <property type="entry name" value="SH3_actinomycetes"/>
</dbReference>
<dbReference type="RefSeq" id="WP_251838585.1">
    <property type="nucleotide sequence ID" value="NZ_JACSPO010000001.1"/>
</dbReference>
<feature type="domain" description="CBS" evidence="2">
    <location>
        <begin position="358"/>
        <end position="417"/>
    </location>
</feature>
<organism evidence="3 4">
    <name type="scientific">Oceanitalea stevensii</name>
    <dbReference type="NCBI Taxonomy" id="2763072"/>
    <lineage>
        <taxon>Bacteria</taxon>
        <taxon>Bacillati</taxon>
        <taxon>Actinomycetota</taxon>
        <taxon>Actinomycetes</taxon>
        <taxon>Micrococcales</taxon>
        <taxon>Bogoriellaceae</taxon>
        <taxon>Georgenia</taxon>
    </lineage>
</organism>
<keyword evidence="4" id="KW-1185">Reference proteome</keyword>
<dbReference type="SMART" id="SM00116">
    <property type="entry name" value="CBS"/>
    <property type="match status" value="1"/>
</dbReference>
<proteinExistence type="predicted"/>
<comment type="caution">
    <text evidence="3">The sequence shown here is derived from an EMBL/GenBank/DDBJ whole genome shotgun (WGS) entry which is preliminary data.</text>
</comment>
<dbReference type="Proteomes" id="UP000661894">
    <property type="component" value="Unassembled WGS sequence"/>
</dbReference>
<dbReference type="Gene3D" id="1.25.60.10">
    <property type="entry name" value="MgtE N-terminal domain-like"/>
    <property type="match status" value="1"/>
</dbReference>
<dbReference type="InterPro" id="IPR006668">
    <property type="entry name" value="Mg_transptr_MgtE_intracell_dom"/>
</dbReference>
<dbReference type="PANTHER" id="PTHR43773">
    <property type="entry name" value="MAGNESIUM TRANSPORTER MGTE"/>
    <property type="match status" value="1"/>
</dbReference>
<dbReference type="InterPro" id="IPR046342">
    <property type="entry name" value="CBS_dom_sf"/>
</dbReference>
<evidence type="ECO:0000313" key="3">
    <source>
        <dbReference type="EMBL" id="MBD8061477.1"/>
    </source>
</evidence>
<protein>
    <submittedName>
        <fullName evidence="3">Magnesium transporter</fullName>
    </submittedName>
</protein>
<dbReference type="SUPFAM" id="SSF50346">
    <property type="entry name" value="PRC-barrel domain"/>
    <property type="match status" value="1"/>
</dbReference>
<evidence type="ECO:0000259" key="2">
    <source>
        <dbReference type="PROSITE" id="PS51371"/>
    </source>
</evidence>
<evidence type="ECO:0000313" key="4">
    <source>
        <dbReference type="Proteomes" id="UP000661894"/>
    </source>
</evidence>